<gene>
    <name evidence="2" type="ORF">EJB05_55199</name>
</gene>
<proteinExistence type="predicted"/>
<keyword evidence="3" id="KW-1185">Reference proteome</keyword>
<dbReference type="OrthoDB" id="691257at2759"/>
<evidence type="ECO:0000313" key="3">
    <source>
        <dbReference type="Proteomes" id="UP000324897"/>
    </source>
</evidence>
<evidence type="ECO:0000313" key="2">
    <source>
        <dbReference type="EMBL" id="TVT99427.1"/>
    </source>
</evidence>
<name>A0A5J9SKB8_9POAL</name>
<dbReference type="Gramene" id="TVT99427">
    <property type="protein sequence ID" value="TVT99427"/>
    <property type="gene ID" value="EJB05_55199"/>
</dbReference>
<dbReference type="PANTHER" id="PTHR33063:SF15">
    <property type="entry name" value="TRANSPOSASE, PTTA_EN_SPM, PLANT"/>
    <property type="match status" value="1"/>
</dbReference>
<organism evidence="2 3">
    <name type="scientific">Eragrostis curvula</name>
    <name type="common">weeping love grass</name>
    <dbReference type="NCBI Taxonomy" id="38414"/>
    <lineage>
        <taxon>Eukaryota</taxon>
        <taxon>Viridiplantae</taxon>
        <taxon>Streptophyta</taxon>
        <taxon>Embryophyta</taxon>
        <taxon>Tracheophyta</taxon>
        <taxon>Spermatophyta</taxon>
        <taxon>Magnoliopsida</taxon>
        <taxon>Liliopsida</taxon>
        <taxon>Poales</taxon>
        <taxon>Poaceae</taxon>
        <taxon>PACMAD clade</taxon>
        <taxon>Chloridoideae</taxon>
        <taxon>Eragrostideae</taxon>
        <taxon>Eragrostidinae</taxon>
        <taxon>Eragrostis</taxon>
    </lineage>
</organism>
<reference evidence="2 3" key="1">
    <citation type="journal article" date="2019" name="Sci. Rep.">
        <title>A high-quality genome of Eragrostis curvula grass provides insights into Poaceae evolution and supports new strategies to enhance forage quality.</title>
        <authorList>
            <person name="Carballo J."/>
            <person name="Santos B.A.C.M."/>
            <person name="Zappacosta D."/>
            <person name="Garbus I."/>
            <person name="Selva J.P."/>
            <person name="Gallo C.A."/>
            <person name="Diaz A."/>
            <person name="Albertini E."/>
            <person name="Caccamo M."/>
            <person name="Echenique V."/>
        </authorList>
    </citation>
    <scope>NUCLEOTIDE SEQUENCE [LARGE SCALE GENOMIC DNA]</scope>
    <source>
        <strain evidence="3">cv. Victoria</strain>
        <tissue evidence="2">Leaf</tissue>
    </source>
</reference>
<protein>
    <submittedName>
        <fullName evidence="2">Uncharacterized protein</fullName>
    </submittedName>
</protein>
<evidence type="ECO:0000256" key="1">
    <source>
        <dbReference type="SAM" id="Coils"/>
    </source>
</evidence>
<feature type="coiled-coil region" evidence="1">
    <location>
        <begin position="204"/>
        <end position="245"/>
    </location>
</feature>
<dbReference type="AlphaFoldDB" id="A0A5J9SKB8"/>
<sequence>MTNTCNLLEEEIRTTPKGPGRAGKDPERINKGMHMKLPIHIFEGKKWPEVPRQAAKLATEASIVLRRHIPVLPRWNKLQHEQDHLSNYIKKVSETCLANQRNHEKVRMYQRTGSRCYVAQAHAVRVKFKDAEPTAVDLFREFHSSRKTGSVSGTDDMEAMMEEPVREGEEPMSPGRAVREVVRASTFLEVVGLQSKKKLRVPVCSRLEALIAELEREKAESRQVEQIVEQQIDALRKQVQEERDSNRPVEAQLEHLRKESARKASMIACLMSNFEGGQVHPSSLTFE</sequence>
<accession>A0A5J9SKB8</accession>
<comment type="caution">
    <text evidence="2">The sequence shown here is derived from an EMBL/GenBank/DDBJ whole genome shotgun (WGS) entry which is preliminary data.</text>
</comment>
<dbReference type="Proteomes" id="UP000324897">
    <property type="component" value="Unassembled WGS sequence"/>
</dbReference>
<dbReference type="PANTHER" id="PTHR33063">
    <property type="entry name" value="OS02G0583500 PROTEIN"/>
    <property type="match status" value="1"/>
</dbReference>
<keyword evidence="1" id="KW-0175">Coiled coil</keyword>
<dbReference type="EMBL" id="RWGY01000719">
    <property type="protein sequence ID" value="TVT99427.1"/>
    <property type="molecule type" value="Genomic_DNA"/>
</dbReference>